<evidence type="ECO:0000313" key="2">
    <source>
        <dbReference type="Proteomes" id="UP000501812"/>
    </source>
</evidence>
<name>A0A858RM23_9BACT</name>
<keyword evidence="1" id="KW-0067">ATP-binding</keyword>
<organism evidence="1 2">
    <name type="scientific">Luteolibacter luteus</name>
    <dbReference type="NCBI Taxonomy" id="2728835"/>
    <lineage>
        <taxon>Bacteria</taxon>
        <taxon>Pseudomonadati</taxon>
        <taxon>Verrucomicrobiota</taxon>
        <taxon>Verrucomicrobiia</taxon>
        <taxon>Verrucomicrobiales</taxon>
        <taxon>Verrucomicrobiaceae</taxon>
        <taxon>Luteolibacter</taxon>
    </lineage>
</organism>
<dbReference type="EMBL" id="CP051774">
    <property type="protein sequence ID" value="QJE97429.1"/>
    <property type="molecule type" value="Genomic_DNA"/>
</dbReference>
<dbReference type="InterPro" id="IPR027417">
    <property type="entry name" value="P-loop_NTPase"/>
</dbReference>
<dbReference type="Proteomes" id="UP000501812">
    <property type="component" value="Chromosome"/>
</dbReference>
<protein>
    <submittedName>
        <fullName evidence="1">ATP-binding protein</fullName>
    </submittedName>
</protein>
<accession>A0A858RM23</accession>
<reference evidence="1 2" key="1">
    <citation type="submission" date="2020-04" db="EMBL/GenBank/DDBJ databases">
        <title>Luteolibacter sp. G-1-1-1 isolated from soil.</title>
        <authorList>
            <person name="Dahal R.H."/>
        </authorList>
    </citation>
    <scope>NUCLEOTIDE SEQUENCE [LARGE SCALE GENOMIC DNA]</scope>
    <source>
        <strain evidence="1 2">G-1-1-1</strain>
    </source>
</reference>
<keyword evidence="1" id="KW-0547">Nucleotide-binding</keyword>
<evidence type="ECO:0000313" key="1">
    <source>
        <dbReference type="EMBL" id="QJE97429.1"/>
    </source>
</evidence>
<dbReference type="SUPFAM" id="SSF52540">
    <property type="entry name" value="P-loop containing nucleoside triphosphate hydrolases"/>
    <property type="match status" value="1"/>
</dbReference>
<dbReference type="Pfam" id="PF13671">
    <property type="entry name" value="AAA_33"/>
    <property type="match status" value="1"/>
</dbReference>
<keyword evidence="2" id="KW-1185">Reference proteome</keyword>
<dbReference type="AlphaFoldDB" id="A0A858RM23"/>
<dbReference type="Gene3D" id="3.40.50.300">
    <property type="entry name" value="P-loop containing nucleotide triphosphate hydrolases"/>
    <property type="match status" value="1"/>
</dbReference>
<dbReference type="GO" id="GO:0005524">
    <property type="term" value="F:ATP binding"/>
    <property type="evidence" value="ECO:0007669"/>
    <property type="project" value="UniProtKB-KW"/>
</dbReference>
<proteinExistence type="predicted"/>
<sequence length="181" mass="20067">MWVVSELPLGEAGGVEMKICHVVTGPAGAGKSAYARKLAAEIGACLIDSDIATERLVRAGLSLAGLDPDDRDSPAYKSAYRDAVYEAMYDIAVANLPQVPVVLAGPFTREGGEADWPTRLEDRLGTRAVIHFVWCPPEVRRERMIARGEERDRPKLRDWATYAAQCREERPVWEHVFVETT</sequence>
<dbReference type="KEGG" id="luo:HHL09_17100"/>
<gene>
    <name evidence="1" type="ORF">HHL09_17100</name>
</gene>
<dbReference type="RefSeq" id="WP_169455829.1">
    <property type="nucleotide sequence ID" value="NZ_CP051774.1"/>
</dbReference>